<keyword evidence="12" id="KW-0175">Coiled coil</keyword>
<dbReference type="PROSITE" id="PS50110">
    <property type="entry name" value="RESPONSE_REGULATORY"/>
    <property type="match status" value="2"/>
</dbReference>
<dbReference type="InterPro" id="IPR000014">
    <property type="entry name" value="PAS"/>
</dbReference>
<evidence type="ECO:0000256" key="8">
    <source>
        <dbReference type="ARBA" id="ARBA00023012"/>
    </source>
</evidence>
<dbReference type="Gene3D" id="3.30.565.10">
    <property type="entry name" value="Histidine kinase-like ATPase, C-terminal domain"/>
    <property type="match status" value="1"/>
</dbReference>
<keyword evidence="14" id="KW-0812">Transmembrane</keyword>
<dbReference type="SMART" id="SM00387">
    <property type="entry name" value="HATPase_c"/>
    <property type="match status" value="1"/>
</dbReference>
<dbReference type="InterPro" id="IPR036097">
    <property type="entry name" value="HisK_dim/P_sf"/>
</dbReference>
<feature type="coiled-coil region" evidence="12">
    <location>
        <begin position="143"/>
        <end position="170"/>
    </location>
</feature>
<dbReference type="SUPFAM" id="SSF52172">
    <property type="entry name" value="CheY-like"/>
    <property type="match status" value="2"/>
</dbReference>
<feature type="modified residue" description="4-aspartylphosphate" evidence="11">
    <location>
        <position position="744"/>
    </location>
</feature>
<keyword evidence="4 18" id="KW-0808">Transferase</keyword>
<dbReference type="FunFam" id="3.30.565.10:FF:000010">
    <property type="entry name" value="Sensor histidine kinase RcsC"/>
    <property type="match status" value="1"/>
</dbReference>
<dbReference type="InterPro" id="IPR001789">
    <property type="entry name" value="Sig_transdc_resp-reg_receiver"/>
</dbReference>
<evidence type="ECO:0000313" key="18">
    <source>
        <dbReference type="EMBL" id="CTQ77126.1"/>
    </source>
</evidence>
<feature type="domain" description="Response regulatory" evidence="16">
    <location>
        <begin position="550"/>
        <end position="662"/>
    </location>
</feature>
<dbReference type="RefSeq" id="WP_208981524.1">
    <property type="nucleotide sequence ID" value="NZ_CXWD01000031.1"/>
</dbReference>
<dbReference type="STRING" id="388408.LAX5112_04811"/>
<dbReference type="Gene3D" id="1.10.287.130">
    <property type="match status" value="1"/>
</dbReference>
<dbReference type="FunFam" id="1.10.287.130:FF:000002">
    <property type="entry name" value="Two-component osmosensing histidine kinase"/>
    <property type="match status" value="1"/>
</dbReference>
<dbReference type="InterPro" id="IPR003594">
    <property type="entry name" value="HATPase_dom"/>
</dbReference>
<dbReference type="CDD" id="cd00130">
    <property type="entry name" value="PAS"/>
    <property type="match status" value="1"/>
</dbReference>
<dbReference type="PROSITE" id="PS50109">
    <property type="entry name" value="HIS_KIN"/>
    <property type="match status" value="1"/>
</dbReference>
<dbReference type="Pfam" id="PF02518">
    <property type="entry name" value="HATPase_c"/>
    <property type="match status" value="1"/>
</dbReference>
<keyword evidence="14" id="KW-1133">Transmembrane helix</keyword>
<dbReference type="PANTHER" id="PTHR45339">
    <property type="entry name" value="HYBRID SIGNAL TRANSDUCTION HISTIDINE KINASE J"/>
    <property type="match status" value="1"/>
</dbReference>
<dbReference type="InterPro" id="IPR003661">
    <property type="entry name" value="HisK_dim/P_dom"/>
</dbReference>
<comment type="catalytic activity">
    <reaction evidence="1">
        <text>ATP + protein L-histidine = ADP + protein N-phospho-L-histidine.</text>
        <dbReference type="EC" id="2.7.13.3"/>
    </reaction>
</comment>
<dbReference type="InterPro" id="IPR004358">
    <property type="entry name" value="Sig_transdc_His_kin-like_C"/>
</dbReference>
<evidence type="ECO:0000256" key="3">
    <source>
        <dbReference type="ARBA" id="ARBA00022553"/>
    </source>
</evidence>
<feature type="domain" description="Histidine kinase" evidence="15">
    <location>
        <begin position="312"/>
        <end position="533"/>
    </location>
</feature>
<feature type="region of interest" description="Disordered" evidence="13">
    <location>
        <begin position="1"/>
        <end position="36"/>
    </location>
</feature>
<dbReference type="InterPro" id="IPR005467">
    <property type="entry name" value="His_kinase_dom"/>
</dbReference>
<name>A0A0M7ARS9_9HYPH</name>
<dbReference type="CDD" id="cd00082">
    <property type="entry name" value="HisKA"/>
    <property type="match status" value="1"/>
</dbReference>
<organism evidence="18 19">
    <name type="scientific">Roseibium alexandrii</name>
    <dbReference type="NCBI Taxonomy" id="388408"/>
    <lineage>
        <taxon>Bacteria</taxon>
        <taxon>Pseudomonadati</taxon>
        <taxon>Pseudomonadota</taxon>
        <taxon>Alphaproteobacteria</taxon>
        <taxon>Hyphomicrobiales</taxon>
        <taxon>Stappiaceae</taxon>
        <taxon>Roseibium</taxon>
    </lineage>
</organism>
<dbReference type="NCBIfam" id="TIGR00229">
    <property type="entry name" value="sensory_box"/>
    <property type="match status" value="1"/>
</dbReference>
<evidence type="ECO:0000259" key="15">
    <source>
        <dbReference type="PROSITE" id="PS50109"/>
    </source>
</evidence>
<keyword evidence="6 18" id="KW-0418">Kinase</keyword>
<evidence type="ECO:0000256" key="2">
    <source>
        <dbReference type="ARBA" id="ARBA00012438"/>
    </source>
</evidence>
<dbReference type="PRINTS" id="PR00344">
    <property type="entry name" value="BCTRLSENSOR"/>
</dbReference>
<dbReference type="CDD" id="cd17546">
    <property type="entry name" value="REC_hyHK_CKI1_RcsC-like"/>
    <property type="match status" value="1"/>
</dbReference>
<dbReference type="EMBL" id="CXWD01000031">
    <property type="protein sequence ID" value="CTQ77126.1"/>
    <property type="molecule type" value="Genomic_DNA"/>
</dbReference>
<feature type="compositionally biased region" description="Polar residues" evidence="13">
    <location>
        <begin position="1"/>
        <end position="14"/>
    </location>
</feature>
<feature type="domain" description="Response regulatory" evidence="16">
    <location>
        <begin position="695"/>
        <end position="814"/>
    </location>
</feature>
<dbReference type="InterPro" id="IPR035965">
    <property type="entry name" value="PAS-like_dom_sf"/>
</dbReference>
<keyword evidence="3 11" id="KW-0597">Phosphoprotein</keyword>
<keyword evidence="8" id="KW-0902">Two-component regulatory system</keyword>
<evidence type="ECO:0000256" key="9">
    <source>
        <dbReference type="ARBA" id="ARBA00064003"/>
    </source>
</evidence>
<protein>
    <recommendedName>
        <fullName evidence="10">Sensory/regulatory protein RpfC</fullName>
        <ecNumber evidence="2">2.7.13.3</ecNumber>
    </recommendedName>
</protein>
<dbReference type="Gene3D" id="3.40.50.2300">
    <property type="match status" value="1"/>
</dbReference>
<dbReference type="SUPFAM" id="SSF47384">
    <property type="entry name" value="Homodimeric domain of signal transducing histidine kinase"/>
    <property type="match status" value="1"/>
</dbReference>
<dbReference type="SUPFAM" id="SSF55874">
    <property type="entry name" value="ATPase domain of HSP90 chaperone/DNA topoisomerase II/histidine kinase"/>
    <property type="match status" value="1"/>
</dbReference>
<evidence type="ECO:0000256" key="6">
    <source>
        <dbReference type="ARBA" id="ARBA00022777"/>
    </source>
</evidence>
<dbReference type="GO" id="GO:0000155">
    <property type="term" value="F:phosphorelay sensor kinase activity"/>
    <property type="evidence" value="ECO:0007669"/>
    <property type="project" value="InterPro"/>
</dbReference>
<keyword evidence="14" id="KW-0472">Membrane</keyword>
<keyword evidence="7" id="KW-0067">ATP-binding</keyword>
<evidence type="ECO:0000313" key="19">
    <source>
        <dbReference type="Proteomes" id="UP000053235"/>
    </source>
</evidence>
<dbReference type="Pfam" id="PF00512">
    <property type="entry name" value="HisKA"/>
    <property type="match status" value="1"/>
</dbReference>
<evidence type="ECO:0000256" key="11">
    <source>
        <dbReference type="PROSITE-ProRule" id="PRU00169"/>
    </source>
</evidence>
<dbReference type="EC" id="2.7.13.3" evidence="2"/>
<evidence type="ECO:0000256" key="10">
    <source>
        <dbReference type="ARBA" id="ARBA00068150"/>
    </source>
</evidence>
<evidence type="ECO:0000256" key="7">
    <source>
        <dbReference type="ARBA" id="ARBA00022840"/>
    </source>
</evidence>
<dbReference type="SMART" id="SM00448">
    <property type="entry name" value="REC"/>
    <property type="match status" value="1"/>
</dbReference>
<dbReference type="InterPro" id="IPR011006">
    <property type="entry name" value="CheY-like_superfamily"/>
</dbReference>
<feature type="modified residue" description="4-aspartylphosphate" evidence="11">
    <location>
        <position position="598"/>
    </location>
</feature>
<gene>
    <name evidence="18" type="primary">barA_4</name>
    <name evidence="18" type="ORF">LAX5112_04811</name>
</gene>
<evidence type="ECO:0000256" key="4">
    <source>
        <dbReference type="ARBA" id="ARBA00022679"/>
    </source>
</evidence>
<dbReference type="InterPro" id="IPR036890">
    <property type="entry name" value="HATPase_C_sf"/>
</dbReference>
<dbReference type="Gene3D" id="3.30.450.20">
    <property type="entry name" value="PAS domain"/>
    <property type="match status" value="1"/>
</dbReference>
<proteinExistence type="predicted"/>
<comment type="subunit">
    <text evidence="9">At low DSF concentrations, interacts with RpfF.</text>
</comment>
<reference evidence="19" key="1">
    <citation type="submission" date="2015-07" db="EMBL/GenBank/DDBJ databases">
        <authorList>
            <person name="Rodrigo-Torres Lidia"/>
            <person name="Arahal R.David."/>
        </authorList>
    </citation>
    <scope>NUCLEOTIDE SEQUENCE [LARGE SCALE GENOMIC DNA]</scope>
    <source>
        <strain evidence="19">CECT 5112</strain>
    </source>
</reference>
<dbReference type="PROSITE" id="PS50112">
    <property type="entry name" value="PAS"/>
    <property type="match status" value="1"/>
</dbReference>
<feature type="domain" description="PAS" evidence="17">
    <location>
        <begin position="170"/>
        <end position="206"/>
    </location>
</feature>
<evidence type="ECO:0000256" key="5">
    <source>
        <dbReference type="ARBA" id="ARBA00022741"/>
    </source>
</evidence>
<sequence length="820" mass="88349">MGSHTSKTASSTEMDATLDKEQRATDPSAEEQVTIAANTSGIDLDGAVVDTRAKRPSRTVFDFDDIPEVGPGRRATDMPVDAPAKALQNLATVGLVIALAAALYVVAGEGINRFFGVGLAFFAGGLAVWRLFADDMQRSIQSLQHKDEKIRRLMARCEELEDQAWELGESDERHASILGTLGDVVIRRDQAGMITYANSAADDVFGKDHELQPGRLMQLPIANKVAGEIFDLDAPAENNGGIGFGDLRLRTAQGERWFSRIDIPVRDTATDRQLVQTVLRDVTERRLIEEELLAARHSAETSNEAKSRFLATVSHEIRTPLNGVLGMAALLRDTRLTKEQSAYIKALETSGETLLLLIDEVLDFSKVEAGKLDIHAAPIKVGALAESVVELLAPKAHAKHLEIGTLIDSRLPEHVTLDATRVRQILFNLIGNGVKFTDDGGVAVELHGRPNLEGGSFLDLVVRDTGIGFVADEAERLFQEFEQVDHGPARKFGGTGLGLAIAQRLAHLMGGGISARPASEGGALFEVSLPIPEDLTETTDPRLEKFSGKKIVFVTSSRIECPLIAKKLEQYDAQVSVLEPGSDGLDEALMTAELLVVDNSALSDSAGWLASAHLSGCKAPAVVLISPPERDRLEHLREAGYAAYLIRPVRIDTLVQVFSGLLDAETSDHAWEVSAEPVQNSFLSNRAAVPGRPLKLLVAEDNDINRLLSEAMLRKLGHVPVMVVDGEKAVAEAASGTFDAILMDLHMPGLDGISAVKQIRRDERVSGRPEVPVLIVTADVMQEARDQAADVGAAGYLTKPLSVDDISDALAEIGRMKAAG</sequence>
<evidence type="ECO:0000256" key="12">
    <source>
        <dbReference type="SAM" id="Coils"/>
    </source>
</evidence>
<accession>A0A0M7ARS9</accession>
<dbReference type="SUPFAM" id="SSF55785">
    <property type="entry name" value="PYP-like sensor domain (PAS domain)"/>
    <property type="match status" value="1"/>
</dbReference>
<evidence type="ECO:0000256" key="1">
    <source>
        <dbReference type="ARBA" id="ARBA00000085"/>
    </source>
</evidence>
<keyword evidence="5" id="KW-0547">Nucleotide-binding</keyword>
<dbReference type="SMART" id="SM00388">
    <property type="entry name" value="HisKA"/>
    <property type="match status" value="1"/>
</dbReference>
<feature type="transmembrane region" description="Helical" evidence="14">
    <location>
        <begin position="86"/>
        <end position="107"/>
    </location>
</feature>
<dbReference type="GO" id="GO:0005524">
    <property type="term" value="F:ATP binding"/>
    <property type="evidence" value="ECO:0007669"/>
    <property type="project" value="UniProtKB-KW"/>
</dbReference>
<dbReference type="AlphaFoldDB" id="A0A0M7ARS9"/>
<dbReference type="PANTHER" id="PTHR45339:SF1">
    <property type="entry name" value="HYBRID SIGNAL TRANSDUCTION HISTIDINE KINASE J"/>
    <property type="match status" value="1"/>
</dbReference>
<evidence type="ECO:0000256" key="14">
    <source>
        <dbReference type="SAM" id="Phobius"/>
    </source>
</evidence>
<evidence type="ECO:0000259" key="17">
    <source>
        <dbReference type="PROSITE" id="PS50112"/>
    </source>
</evidence>
<dbReference type="Pfam" id="PF00072">
    <property type="entry name" value="Response_reg"/>
    <property type="match status" value="1"/>
</dbReference>
<evidence type="ECO:0000256" key="13">
    <source>
        <dbReference type="SAM" id="MobiDB-lite"/>
    </source>
</evidence>
<dbReference type="Proteomes" id="UP000053235">
    <property type="component" value="Unassembled WGS sequence"/>
</dbReference>
<evidence type="ECO:0000259" key="16">
    <source>
        <dbReference type="PROSITE" id="PS50110"/>
    </source>
</evidence>
<keyword evidence="19" id="KW-1185">Reference proteome</keyword>
<dbReference type="CDD" id="cd16922">
    <property type="entry name" value="HATPase_EvgS-ArcB-TorS-like"/>
    <property type="match status" value="1"/>
</dbReference>
<feature type="transmembrane region" description="Helical" evidence="14">
    <location>
        <begin position="114"/>
        <end position="132"/>
    </location>
</feature>